<dbReference type="Proteomes" id="UP000076632">
    <property type="component" value="Unassembled WGS sequence"/>
</dbReference>
<dbReference type="OrthoDB" id="17458at2759"/>
<accession>A0A165G9Z5</accession>
<dbReference type="CDD" id="cd06257">
    <property type="entry name" value="DnaJ"/>
    <property type="match status" value="1"/>
</dbReference>
<feature type="compositionally biased region" description="Polar residues" evidence="1">
    <location>
        <begin position="177"/>
        <end position="189"/>
    </location>
</feature>
<dbReference type="Gene3D" id="1.10.287.110">
    <property type="entry name" value="DnaJ domain"/>
    <property type="match status" value="1"/>
</dbReference>
<dbReference type="STRING" id="1328760.A0A165G9Z5"/>
<dbReference type="GeneID" id="28898042"/>
<feature type="domain" description="J" evidence="2">
    <location>
        <begin position="85"/>
        <end position="158"/>
    </location>
</feature>
<evidence type="ECO:0000313" key="3">
    <source>
        <dbReference type="EMBL" id="KZF21927.1"/>
    </source>
</evidence>
<dbReference type="InParanoid" id="A0A165G9Z5"/>
<dbReference type="InterPro" id="IPR050817">
    <property type="entry name" value="DjlA_DnaK_co-chaperone"/>
</dbReference>
<dbReference type="Pfam" id="PF00226">
    <property type="entry name" value="DnaJ"/>
    <property type="match status" value="1"/>
</dbReference>
<dbReference type="SMART" id="SM00271">
    <property type="entry name" value="DnaJ"/>
    <property type="match status" value="1"/>
</dbReference>
<keyword evidence="4" id="KW-1185">Reference proteome</keyword>
<dbReference type="AlphaFoldDB" id="A0A165G9Z5"/>
<dbReference type="InterPro" id="IPR001623">
    <property type="entry name" value="DnaJ_domain"/>
</dbReference>
<reference evidence="3 4" key="1">
    <citation type="journal article" date="2016" name="Fungal Biol.">
        <title>The genome of Xylona heveae provides a window into fungal endophytism.</title>
        <authorList>
            <person name="Gazis R."/>
            <person name="Kuo A."/>
            <person name="Riley R."/>
            <person name="LaButti K."/>
            <person name="Lipzen A."/>
            <person name="Lin J."/>
            <person name="Amirebrahimi M."/>
            <person name="Hesse C.N."/>
            <person name="Spatafora J.W."/>
            <person name="Henrissat B."/>
            <person name="Hainaut M."/>
            <person name="Grigoriev I.V."/>
            <person name="Hibbett D.S."/>
        </authorList>
    </citation>
    <scope>NUCLEOTIDE SEQUENCE [LARGE SCALE GENOMIC DNA]</scope>
    <source>
        <strain evidence="3 4">TC161</strain>
    </source>
</reference>
<evidence type="ECO:0000313" key="4">
    <source>
        <dbReference type="Proteomes" id="UP000076632"/>
    </source>
</evidence>
<feature type="region of interest" description="Disordered" evidence="1">
    <location>
        <begin position="164"/>
        <end position="189"/>
    </location>
</feature>
<dbReference type="InterPro" id="IPR018253">
    <property type="entry name" value="DnaJ_domain_CS"/>
</dbReference>
<dbReference type="EMBL" id="KV407460">
    <property type="protein sequence ID" value="KZF21927.1"/>
    <property type="molecule type" value="Genomic_DNA"/>
</dbReference>
<dbReference type="OMA" id="NGHPLCK"/>
<dbReference type="PRINTS" id="PR00625">
    <property type="entry name" value="JDOMAIN"/>
</dbReference>
<evidence type="ECO:0000259" key="2">
    <source>
        <dbReference type="PROSITE" id="PS50076"/>
    </source>
</evidence>
<sequence length="322" mass="36662">MLIRKPALLFSSSGGYLCFCVTPHQIHTSSTITSQQCIRFSQLEDRRRPQVSRRYATVNSEEINGFRDEDRRHWPRVANPLTPPTPYQIFGLKKGAPYSKRRFYELVKIYHPDLNGQNHHSPCHYLSHAVRLERYRLIVAANDLLSDPVKRSAYDRYGAGWNGQPEARGTTNGGTQSGYSSWREGNNPSQNATWEDWERWYQREAGGPQEPQFFSNSVFLSLVVILAALGGIGQATRAGNYANTFIEQRDHVHGEALKELSRARQGLTNPGNNRQERIQSFLRLRDPVANGSTDPHEEGYRRLLPEPEVCHSADIKGRKTNS</sequence>
<dbReference type="RefSeq" id="XP_018187482.1">
    <property type="nucleotide sequence ID" value="XM_018332905.1"/>
</dbReference>
<organism evidence="3 4">
    <name type="scientific">Xylona heveae (strain CBS 132557 / TC161)</name>
    <dbReference type="NCBI Taxonomy" id="1328760"/>
    <lineage>
        <taxon>Eukaryota</taxon>
        <taxon>Fungi</taxon>
        <taxon>Dikarya</taxon>
        <taxon>Ascomycota</taxon>
        <taxon>Pezizomycotina</taxon>
        <taxon>Xylonomycetes</taxon>
        <taxon>Xylonales</taxon>
        <taxon>Xylonaceae</taxon>
        <taxon>Xylona</taxon>
    </lineage>
</organism>
<dbReference type="PROSITE" id="PS00636">
    <property type="entry name" value="DNAJ_1"/>
    <property type="match status" value="1"/>
</dbReference>
<name>A0A165G9Z5_XYLHT</name>
<protein>
    <recommendedName>
        <fullName evidence="2">J domain-containing protein</fullName>
    </recommendedName>
</protein>
<proteinExistence type="predicted"/>
<gene>
    <name evidence="3" type="ORF">L228DRAFT_248700</name>
</gene>
<dbReference type="SUPFAM" id="SSF46565">
    <property type="entry name" value="Chaperone J-domain"/>
    <property type="match status" value="1"/>
</dbReference>
<dbReference type="PROSITE" id="PS50076">
    <property type="entry name" value="DNAJ_2"/>
    <property type="match status" value="1"/>
</dbReference>
<dbReference type="PANTHER" id="PTHR24074">
    <property type="entry name" value="CO-CHAPERONE PROTEIN DJLA"/>
    <property type="match status" value="1"/>
</dbReference>
<dbReference type="FunCoup" id="A0A165G9Z5">
    <property type="interactions" value="13"/>
</dbReference>
<evidence type="ECO:0000256" key="1">
    <source>
        <dbReference type="SAM" id="MobiDB-lite"/>
    </source>
</evidence>
<dbReference type="InterPro" id="IPR036869">
    <property type="entry name" value="J_dom_sf"/>
</dbReference>